<feature type="domain" description="Ribosomal RNA small subunit methyltransferase E methyltransferase" evidence="13">
    <location>
        <begin position="16"/>
        <end position="173"/>
    </location>
</feature>
<evidence type="ECO:0000256" key="6">
    <source>
        <dbReference type="ARBA" id="ARBA00022552"/>
    </source>
</evidence>
<dbReference type="NCBIfam" id="TIGR00046">
    <property type="entry name" value="RsmE family RNA methyltransferase"/>
    <property type="match status" value="1"/>
</dbReference>
<comment type="subcellular location">
    <subcellularLocation>
        <location evidence="1">Cytoplasm</location>
    </subcellularLocation>
</comment>
<keyword evidence="7" id="KW-0489">Methyltransferase</keyword>
<comment type="function">
    <text evidence="10">Specifically methylates the N3 position of the uracil ring of uridine 1498 (m3U1498) in 16S rRNA. Acts on the fully assembled 30S ribosomal subunit.</text>
</comment>
<reference evidence="14" key="1">
    <citation type="submission" date="2023-03" db="EMBL/GenBank/DDBJ databases">
        <title>Actinorhabdospora filicis NBRC 111898.</title>
        <authorList>
            <person name="Ichikawa N."/>
            <person name="Sato H."/>
            <person name="Tonouchi N."/>
        </authorList>
    </citation>
    <scope>NUCLEOTIDE SEQUENCE</scope>
    <source>
        <strain evidence="14">NBRC 111898</strain>
    </source>
</reference>
<organism evidence="14 15">
    <name type="scientific">Actinorhabdospora filicis</name>
    <dbReference type="NCBI Taxonomy" id="1785913"/>
    <lineage>
        <taxon>Bacteria</taxon>
        <taxon>Bacillati</taxon>
        <taxon>Actinomycetota</taxon>
        <taxon>Actinomycetes</taxon>
        <taxon>Micromonosporales</taxon>
        <taxon>Micromonosporaceae</taxon>
        <taxon>Actinorhabdospora</taxon>
    </lineage>
</organism>
<evidence type="ECO:0000256" key="10">
    <source>
        <dbReference type="ARBA" id="ARBA00025699"/>
    </source>
</evidence>
<keyword evidence="15" id="KW-1185">Reference proteome</keyword>
<dbReference type="InterPro" id="IPR006700">
    <property type="entry name" value="RsmE"/>
</dbReference>
<evidence type="ECO:0000256" key="7">
    <source>
        <dbReference type="ARBA" id="ARBA00022603"/>
    </source>
</evidence>
<evidence type="ECO:0000256" key="11">
    <source>
        <dbReference type="ARBA" id="ARBA00033196"/>
    </source>
</evidence>
<evidence type="ECO:0000256" key="3">
    <source>
        <dbReference type="ARBA" id="ARBA00012328"/>
    </source>
</evidence>
<dbReference type="GO" id="GO:0005737">
    <property type="term" value="C:cytoplasm"/>
    <property type="evidence" value="ECO:0007669"/>
    <property type="project" value="UniProtKB-SubCell"/>
</dbReference>
<evidence type="ECO:0000256" key="2">
    <source>
        <dbReference type="ARBA" id="ARBA00005528"/>
    </source>
</evidence>
<name>A0A9W6SNW8_9ACTN</name>
<dbReference type="NCBIfam" id="NF008693">
    <property type="entry name" value="PRK11713.2-3"/>
    <property type="match status" value="1"/>
</dbReference>
<dbReference type="EMBL" id="BSTX01000003">
    <property type="protein sequence ID" value="GLZ79362.1"/>
    <property type="molecule type" value="Genomic_DNA"/>
</dbReference>
<evidence type="ECO:0000313" key="15">
    <source>
        <dbReference type="Proteomes" id="UP001165079"/>
    </source>
</evidence>
<dbReference type="InterPro" id="IPR046886">
    <property type="entry name" value="RsmE_MTase_dom"/>
</dbReference>
<dbReference type="Gene3D" id="3.40.1280.10">
    <property type="match status" value="1"/>
</dbReference>
<evidence type="ECO:0000256" key="12">
    <source>
        <dbReference type="ARBA" id="ARBA00047944"/>
    </source>
</evidence>
<dbReference type="PANTHER" id="PTHR30027:SF3">
    <property type="entry name" value="16S RRNA (URACIL(1498)-N(3))-METHYLTRANSFERASE"/>
    <property type="match status" value="1"/>
</dbReference>
<dbReference type="GO" id="GO:0070475">
    <property type="term" value="P:rRNA base methylation"/>
    <property type="evidence" value="ECO:0007669"/>
    <property type="project" value="TreeGrafter"/>
</dbReference>
<keyword evidence="8" id="KW-0808">Transferase</keyword>
<accession>A0A9W6SNW8</accession>
<evidence type="ECO:0000313" key="14">
    <source>
        <dbReference type="EMBL" id="GLZ79362.1"/>
    </source>
</evidence>
<proteinExistence type="inferred from homology"/>
<dbReference type="FunFam" id="3.40.1280.10:FF:000023">
    <property type="entry name" value="Ribosomal RNA small subunit methyltransferase E"/>
    <property type="match status" value="1"/>
</dbReference>
<evidence type="ECO:0000256" key="9">
    <source>
        <dbReference type="ARBA" id="ARBA00022691"/>
    </source>
</evidence>
<dbReference type="InterPro" id="IPR029028">
    <property type="entry name" value="Alpha/beta_knot_MTases"/>
</dbReference>
<dbReference type="Pfam" id="PF04452">
    <property type="entry name" value="Methyltrans_RNA"/>
    <property type="match status" value="1"/>
</dbReference>
<gene>
    <name evidence="14" type="ORF">Afil01_41690</name>
</gene>
<evidence type="ECO:0000256" key="8">
    <source>
        <dbReference type="ARBA" id="ARBA00022679"/>
    </source>
</evidence>
<keyword evidence="5" id="KW-0963">Cytoplasm</keyword>
<dbReference type="SUPFAM" id="SSF75217">
    <property type="entry name" value="alpha/beta knot"/>
    <property type="match status" value="1"/>
</dbReference>
<sequence>MLQVDEVFFEERPDPLITVAQGLAKGERGELAVQAMTEVGVDVILPWAAARSIVQWRGDRGVKAHAKWVSTAREAAKQARRAWVPDVPAQVTTKALAARVGETPCLVLHEEATESLSSVKLPESGGLLLVVGPEGGVTPEELDAFVAAGATPVRLGREVLRTSTAGVAAISALSVRLGRW</sequence>
<dbReference type="CDD" id="cd18084">
    <property type="entry name" value="RsmE-like"/>
    <property type="match status" value="1"/>
</dbReference>
<keyword evidence="6" id="KW-0698">rRNA processing</keyword>
<evidence type="ECO:0000256" key="4">
    <source>
        <dbReference type="ARBA" id="ARBA00013673"/>
    </source>
</evidence>
<protein>
    <recommendedName>
        <fullName evidence="4">Ribosomal RNA small subunit methyltransferase E</fullName>
        <ecNumber evidence="3">2.1.1.193</ecNumber>
    </recommendedName>
    <alternativeName>
        <fullName evidence="11">16S rRNA m3U1498 methyltransferase</fullName>
    </alternativeName>
</protein>
<dbReference type="AlphaFoldDB" id="A0A9W6SNW8"/>
<keyword evidence="9" id="KW-0949">S-adenosyl-L-methionine</keyword>
<dbReference type="PANTHER" id="PTHR30027">
    <property type="entry name" value="RIBOSOMAL RNA SMALL SUBUNIT METHYLTRANSFERASE E"/>
    <property type="match status" value="1"/>
</dbReference>
<dbReference type="Proteomes" id="UP001165079">
    <property type="component" value="Unassembled WGS sequence"/>
</dbReference>
<dbReference type="GO" id="GO:0070042">
    <property type="term" value="F:rRNA (uridine-N3-)-methyltransferase activity"/>
    <property type="evidence" value="ECO:0007669"/>
    <property type="project" value="TreeGrafter"/>
</dbReference>
<comment type="caution">
    <text evidence="14">The sequence shown here is derived from an EMBL/GenBank/DDBJ whole genome shotgun (WGS) entry which is preliminary data.</text>
</comment>
<comment type="similarity">
    <text evidence="2">Belongs to the RNA methyltransferase RsmE family.</text>
</comment>
<dbReference type="InterPro" id="IPR029026">
    <property type="entry name" value="tRNA_m1G_MTases_N"/>
</dbReference>
<evidence type="ECO:0000256" key="5">
    <source>
        <dbReference type="ARBA" id="ARBA00022490"/>
    </source>
</evidence>
<evidence type="ECO:0000259" key="13">
    <source>
        <dbReference type="Pfam" id="PF04452"/>
    </source>
</evidence>
<comment type="catalytic activity">
    <reaction evidence="12">
        <text>uridine(1498) in 16S rRNA + S-adenosyl-L-methionine = N(3)-methyluridine(1498) in 16S rRNA + S-adenosyl-L-homocysteine + H(+)</text>
        <dbReference type="Rhea" id="RHEA:42920"/>
        <dbReference type="Rhea" id="RHEA-COMP:10283"/>
        <dbReference type="Rhea" id="RHEA-COMP:10284"/>
        <dbReference type="ChEBI" id="CHEBI:15378"/>
        <dbReference type="ChEBI" id="CHEBI:57856"/>
        <dbReference type="ChEBI" id="CHEBI:59789"/>
        <dbReference type="ChEBI" id="CHEBI:65315"/>
        <dbReference type="ChEBI" id="CHEBI:74502"/>
        <dbReference type="EC" id="2.1.1.193"/>
    </reaction>
</comment>
<evidence type="ECO:0000256" key="1">
    <source>
        <dbReference type="ARBA" id="ARBA00004496"/>
    </source>
</evidence>
<dbReference type="EC" id="2.1.1.193" evidence="3"/>